<dbReference type="AlphaFoldDB" id="A0A9W6BBD5"/>
<proteinExistence type="predicted"/>
<keyword evidence="8" id="KW-1185">Reference proteome</keyword>
<reference evidence="7 8" key="1">
    <citation type="journal article" date="2023" name="Commun. Biol.">
        <title>Reorganization of the ancestral sex-determining regions during the evolution of trioecy in Pleodorina starrii.</title>
        <authorList>
            <person name="Takahashi K."/>
            <person name="Suzuki S."/>
            <person name="Kawai-Toyooka H."/>
            <person name="Yamamoto K."/>
            <person name="Hamaji T."/>
            <person name="Ootsuki R."/>
            <person name="Yamaguchi H."/>
            <person name="Kawachi M."/>
            <person name="Higashiyama T."/>
            <person name="Nozaki H."/>
        </authorList>
    </citation>
    <scope>NUCLEOTIDE SEQUENCE [LARGE SCALE GENOMIC DNA]</scope>
    <source>
        <strain evidence="7 8">NIES-4479</strain>
    </source>
</reference>
<name>A0A9W6BBD5_9CHLO</name>
<sequence length="713" mass="73422">MVAKGSNSPPAWKAFLAAAPNPKSIQERETLVRPVILQIQAILDDNLTQSAGSQKLFTELAVGTLNTTVTGLDPENPKSYWQLLAINDVVGGSDRRLALALVEHNFLNSLWRLYQKVGKMSHRLSQAVVLVFCSVTLRAEGAAGSMETIAARPELGELLVAHLTFLAVTPDALLAPAGLGTAQRCLQTCWELTRAQTPKCRAFRELLQQLHMAGRALQIAATAVGAAGAADDAQAAIANITALEGQGGAAAAAQQQQEQEPRPAAIGGYEERLSLAAQACSFAANLAGLGSRGIELSAAGLAPQRAWLLKPDTLAALRPPLEGLVAGLEALRQRIEAERPDAEAGAGGQRQAEGETEQVAEDADLRTGRIPPRRLLSQAEGAVRNLLMLLGLPTIVMGTGEEDVVEACGFVIRHAFGLYTEGYVDVMRSLRAAVSDPPSAQGVVSPYPGDYGSFFRAFAGHLETVALALGVQLEDWGVRFTGEQAARDLPVMEVGAGVDARIAHSWLKDQIQQIINWGHAMMMIVRMADQAKMAAVQQQQQRQGPQQGQLAPAAGDAAAAGAGCCAACGAAHQAGGPPLLWCSRCRGVRYCSRACQVGHWPQHKGSCKAAAAASAAAAAGPAAATEAPVSAAAAPEGEQEGAVVGKGAAGAAGAATARSGDPVEGEGAAAAADGPGSAASFEVGGPVAAAEPVDGADDGAGTEGAGKQDVKMV</sequence>
<organism evidence="7 8">
    <name type="scientific">Pleodorina starrii</name>
    <dbReference type="NCBI Taxonomy" id="330485"/>
    <lineage>
        <taxon>Eukaryota</taxon>
        <taxon>Viridiplantae</taxon>
        <taxon>Chlorophyta</taxon>
        <taxon>core chlorophytes</taxon>
        <taxon>Chlorophyceae</taxon>
        <taxon>CS clade</taxon>
        <taxon>Chlamydomonadales</taxon>
        <taxon>Volvocaceae</taxon>
        <taxon>Pleodorina</taxon>
    </lineage>
</organism>
<feature type="domain" description="MYND-type" evidence="6">
    <location>
        <begin position="565"/>
        <end position="607"/>
    </location>
</feature>
<feature type="region of interest" description="Disordered" evidence="5">
    <location>
        <begin position="655"/>
        <end position="713"/>
    </location>
</feature>
<evidence type="ECO:0000256" key="2">
    <source>
        <dbReference type="ARBA" id="ARBA00022771"/>
    </source>
</evidence>
<keyword evidence="3" id="KW-0862">Zinc</keyword>
<evidence type="ECO:0000313" key="7">
    <source>
        <dbReference type="EMBL" id="GLC49014.1"/>
    </source>
</evidence>
<dbReference type="PROSITE" id="PS50865">
    <property type="entry name" value="ZF_MYND_2"/>
    <property type="match status" value="1"/>
</dbReference>
<dbReference type="Pfam" id="PF01753">
    <property type="entry name" value="zf-MYND"/>
    <property type="match status" value="1"/>
</dbReference>
<protein>
    <recommendedName>
        <fullName evidence="6">MYND-type domain-containing protein</fullName>
    </recommendedName>
</protein>
<dbReference type="Gene3D" id="6.10.140.2220">
    <property type="match status" value="1"/>
</dbReference>
<evidence type="ECO:0000256" key="4">
    <source>
        <dbReference type="PROSITE-ProRule" id="PRU00134"/>
    </source>
</evidence>
<comment type="caution">
    <text evidence="7">The sequence shown here is derived from an EMBL/GenBank/DDBJ whole genome shotgun (WGS) entry which is preliminary data.</text>
</comment>
<evidence type="ECO:0000256" key="5">
    <source>
        <dbReference type="SAM" id="MobiDB-lite"/>
    </source>
</evidence>
<dbReference type="InterPro" id="IPR002893">
    <property type="entry name" value="Znf_MYND"/>
</dbReference>
<evidence type="ECO:0000256" key="3">
    <source>
        <dbReference type="ARBA" id="ARBA00022833"/>
    </source>
</evidence>
<dbReference type="GO" id="GO:0008270">
    <property type="term" value="F:zinc ion binding"/>
    <property type="evidence" value="ECO:0007669"/>
    <property type="project" value="UniProtKB-KW"/>
</dbReference>
<feature type="region of interest" description="Disordered" evidence="5">
    <location>
        <begin position="339"/>
        <end position="365"/>
    </location>
</feature>
<accession>A0A9W6BBD5</accession>
<keyword evidence="2 4" id="KW-0863">Zinc-finger</keyword>
<gene>
    <name evidence="7" type="primary">PLEST006715</name>
    <name evidence="7" type="ORF">PLESTB_000173100</name>
</gene>
<evidence type="ECO:0000313" key="8">
    <source>
        <dbReference type="Proteomes" id="UP001165080"/>
    </source>
</evidence>
<dbReference type="Proteomes" id="UP001165080">
    <property type="component" value="Unassembled WGS sequence"/>
</dbReference>
<dbReference type="EMBL" id="BRXU01000002">
    <property type="protein sequence ID" value="GLC49014.1"/>
    <property type="molecule type" value="Genomic_DNA"/>
</dbReference>
<feature type="compositionally biased region" description="Low complexity" evidence="5">
    <location>
        <begin position="655"/>
        <end position="680"/>
    </location>
</feature>
<keyword evidence="1" id="KW-0479">Metal-binding</keyword>
<dbReference type="SUPFAM" id="SSF144232">
    <property type="entry name" value="HIT/MYND zinc finger-like"/>
    <property type="match status" value="1"/>
</dbReference>
<evidence type="ECO:0000259" key="6">
    <source>
        <dbReference type="PROSITE" id="PS50865"/>
    </source>
</evidence>
<evidence type="ECO:0000256" key="1">
    <source>
        <dbReference type="ARBA" id="ARBA00022723"/>
    </source>
</evidence>